<evidence type="ECO:0000256" key="2">
    <source>
        <dbReference type="ARBA" id="ARBA00022737"/>
    </source>
</evidence>
<dbReference type="InterPro" id="IPR025875">
    <property type="entry name" value="Leu-rich_rpt_4"/>
</dbReference>
<dbReference type="Gene3D" id="3.80.10.10">
    <property type="entry name" value="Ribonuclease Inhibitor"/>
    <property type="match status" value="1"/>
</dbReference>
<dbReference type="eggNOG" id="ENOG502RX6R">
    <property type="taxonomic scope" value="Eukaryota"/>
</dbReference>
<dbReference type="Pfam" id="PF12799">
    <property type="entry name" value="LRR_4"/>
    <property type="match status" value="1"/>
</dbReference>
<dbReference type="EnsemblProtists" id="PYU1_T013192">
    <property type="protein sequence ID" value="PYU1_T013192"/>
    <property type="gene ID" value="PYU1_G013165"/>
</dbReference>
<protein>
    <recommendedName>
        <fullName evidence="5">Leucine-rich repeat-containing N-terminal plant-type domain-containing protein</fullName>
    </recommendedName>
</protein>
<evidence type="ECO:0000313" key="4">
    <source>
        <dbReference type="Proteomes" id="UP000019132"/>
    </source>
</evidence>
<proteinExistence type="predicted"/>
<dbReference type="Proteomes" id="UP000019132">
    <property type="component" value="Unassembled WGS sequence"/>
</dbReference>
<accession>K3X7J3</accession>
<dbReference type="STRING" id="431595.K3X7J3"/>
<dbReference type="SMART" id="SM00369">
    <property type="entry name" value="LRR_TYP"/>
    <property type="match status" value="3"/>
</dbReference>
<dbReference type="InterPro" id="IPR001611">
    <property type="entry name" value="Leu-rich_rpt"/>
</dbReference>
<dbReference type="InterPro" id="IPR052574">
    <property type="entry name" value="CDIRP"/>
</dbReference>
<dbReference type="SUPFAM" id="SSF52075">
    <property type="entry name" value="Outer arm dynein light chain 1"/>
    <property type="match status" value="1"/>
</dbReference>
<keyword evidence="4" id="KW-1185">Reference proteome</keyword>
<reference evidence="3" key="3">
    <citation type="submission" date="2015-02" db="UniProtKB">
        <authorList>
            <consortium name="EnsemblProtists"/>
        </authorList>
    </citation>
    <scope>IDENTIFICATION</scope>
    <source>
        <strain evidence="3">DAOM BR144</strain>
    </source>
</reference>
<dbReference type="PANTHER" id="PTHR47566">
    <property type="match status" value="1"/>
</dbReference>
<reference evidence="4" key="2">
    <citation type="submission" date="2010-04" db="EMBL/GenBank/DDBJ databases">
        <authorList>
            <person name="Buell R."/>
            <person name="Hamilton J."/>
            <person name="Hostetler J."/>
        </authorList>
    </citation>
    <scope>NUCLEOTIDE SEQUENCE [LARGE SCALE GENOMIC DNA]</scope>
    <source>
        <strain evidence="4">DAOM:BR144</strain>
    </source>
</reference>
<dbReference type="PANTHER" id="PTHR47566:SF1">
    <property type="entry name" value="PROTEIN NUD1"/>
    <property type="match status" value="1"/>
</dbReference>
<organism evidence="3 4">
    <name type="scientific">Globisporangium ultimum (strain ATCC 200006 / CBS 805.95 / DAOM BR144)</name>
    <name type="common">Pythium ultimum</name>
    <dbReference type="NCBI Taxonomy" id="431595"/>
    <lineage>
        <taxon>Eukaryota</taxon>
        <taxon>Sar</taxon>
        <taxon>Stramenopiles</taxon>
        <taxon>Oomycota</taxon>
        <taxon>Peronosporomycetes</taxon>
        <taxon>Pythiales</taxon>
        <taxon>Pythiaceae</taxon>
        <taxon>Globisporangium</taxon>
    </lineage>
</organism>
<evidence type="ECO:0000313" key="3">
    <source>
        <dbReference type="EnsemblProtists" id="PYU1_T013192"/>
    </source>
</evidence>
<reference evidence="4" key="1">
    <citation type="journal article" date="2010" name="Genome Biol.">
        <title>Genome sequence of the necrotrophic plant pathogen Pythium ultimum reveals original pathogenicity mechanisms and effector repertoire.</title>
        <authorList>
            <person name="Levesque C.A."/>
            <person name="Brouwer H."/>
            <person name="Cano L."/>
            <person name="Hamilton J.P."/>
            <person name="Holt C."/>
            <person name="Huitema E."/>
            <person name="Raffaele S."/>
            <person name="Robideau G.P."/>
            <person name="Thines M."/>
            <person name="Win J."/>
            <person name="Zerillo M.M."/>
            <person name="Beakes G.W."/>
            <person name="Boore J.L."/>
            <person name="Busam D."/>
            <person name="Dumas B."/>
            <person name="Ferriera S."/>
            <person name="Fuerstenberg S.I."/>
            <person name="Gachon C.M."/>
            <person name="Gaulin E."/>
            <person name="Govers F."/>
            <person name="Grenville-Briggs L."/>
            <person name="Horner N."/>
            <person name="Hostetler J."/>
            <person name="Jiang R.H."/>
            <person name="Johnson J."/>
            <person name="Krajaejun T."/>
            <person name="Lin H."/>
            <person name="Meijer H.J."/>
            <person name="Moore B."/>
            <person name="Morris P."/>
            <person name="Phuntmart V."/>
            <person name="Puiu D."/>
            <person name="Shetty J."/>
            <person name="Stajich J.E."/>
            <person name="Tripathy S."/>
            <person name="Wawra S."/>
            <person name="van West P."/>
            <person name="Whitty B.R."/>
            <person name="Coutinho P.M."/>
            <person name="Henrissat B."/>
            <person name="Martin F."/>
            <person name="Thomas P.D."/>
            <person name="Tyler B.M."/>
            <person name="De Vries R.P."/>
            <person name="Kamoun S."/>
            <person name="Yandell M."/>
            <person name="Tisserat N."/>
            <person name="Buell C.R."/>
        </authorList>
    </citation>
    <scope>NUCLEOTIDE SEQUENCE</scope>
    <source>
        <strain evidence="4">DAOM:BR144</strain>
    </source>
</reference>
<evidence type="ECO:0000256" key="1">
    <source>
        <dbReference type="ARBA" id="ARBA00022614"/>
    </source>
</evidence>
<dbReference type="GO" id="GO:0035591">
    <property type="term" value="F:signaling adaptor activity"/>
    <property type="evidence" value="ECO:0007669"/>
    <property type="project" value="TreeGrafter"/>
</dbReference>
<dbReference type="AlphaFoldDB" id="K3X7J3"/>
<dbReference type="InterPro" id="IPR032675">
    <property type="entry name" value="LRR_dom_sf"/>
</dbReference>
<name>K3X7J3_GLOUD</name>
<dbReference type="EMBL" id="GL376577">
    <property type="status" value="NOT_ANNOTATED_CDS"/>
    <property type="molecule type" value="Genomic_DNA"/>
</dbReference>
<dbReference type="PROSITE" id="PS51450">
    <property type="entry name" value="LRR"/>
    <property type="match status" value="2"/>
</dbReference>
<keyword evidence="1" id="KW-0433">Leucine-rich repeat</keyword>
<dbReference type="HOGENOM" id="CLU_035198_0_0_1"/>
<dbReference type="InterPro" id="IPR003591">
    <property type="entry name" value="Leu-rich_rpt_typical-subtyp"/>
</dbReference>
<dbReference type="InParanoid" id="K3X7J3"/>
<dbReference type="VEuPathDB" id="FungiDB:PYU1_G013165"/>
<keyword evidence="2" id="KW-0677">Repeat</keyword>
<evidence type="ECO:0008006" key="5">
    <source>
        <dbReference type="Google" id="ProtNLM"/>
    </source>
</evidence>
<sequence>MNCTYFCYSGIYVGSTSSFMFLIPFGNWTRDHMTTPVAPAVLTPVGDTGNYSWANNNILESISTMKLRAATDSVFITGGSYVGNYFTPGQVANVALASNLLTTQTQVKYIFLRTLNLQPMVSDLAGMFPASVQRIALNNDLIDKFPPGFSKFTSLKQLFLNYNTIASVDASMGLDTIAELELVGNQVQHFDAVFPDLTKLALAVNQLSEIPSVLVKYPRLEQLWLNNNTISKVTEVHEMDTLTAIDLSYNLLTDIPPILFNHTKLATV</sequence>